<keyword evidence="4" id="KW-0233">DNA recombination</keyword>
<dbReference type="InterPro" id="IPR011010">
    <property type="entry name" value="DNA_brk_join_enz"/>
</dbReference>
<evidence type="ECO:0000256" key="2">
    <source>
        <dbReference type="ARBA" id="ARBA00022908"/>
    </source>
</evidence>
<evidence type="ECO:0000313" key="6">
    <source>
        <dbReference type="EMBL" id="AYR24276.1"/>
    </source>
</evidence>
<dbReference type="Pfam" id="PF00589">
    <property type="entry name" value="Phage_integrase"/>
    <property type="match status" value="1"/>
</dbReference>
<dbReference type="AlphaFoldDB" id="A0AAD0XFJ7"/>
<reference evidence="6 7" key="1">
    <citation type="submission" date="2017-11" db="EMBL/GenBank/DDBJ databases">
        <title>Complete genome sequence of Herbaspirillum rubrisubalbicans DSM 11543.</title>
        <authorList>
            <person name="Chen M."/>
            <person name="An Q."/>
        </authorList>
    </citation>
    <scope>NUCLEOTIDE SEQUENCE [LARGE SCALE GENOMIC DNA]</scope>
    <source>
        <strain evidence="6 7">DSM 11543</strain>
    </source>
</reference>
<dbReference type="PANTHER" id="PTHR30629:SF2">
    <property type="entry name" value="PROPHAGE INTEGRASE INTS-RELATED"/>
    <property type="match status" value="1"/>
</dbReference>
<evidence type="ECO:0000259" key="5">
    <source>
        <dbReference type="PROSITE" id="PS51898"/>
    </source>
</evidence>
<sequence length="410" mass="46579">MALTDLACRTAKPQDKQYKLSDGKGLVLICHPNGSKYWSGAYRFAGKQKSLSLGVYPEVSLADARDQWTDARRRLKDGIDPGLAKQQDKLIKIAAAARTFKAVAMEWHTHMAGSGEWGAGSVAEYLHRLETDVFPHIGNDPIDNMPPKRILHVIREMEKRGAIELAGRARGMLARIFNYAIACGDTKVNPADALKDLVKKPVKGHFASIEVEEFPEFIREVVKMQLHGRWTPAVRCGFWLMMRTFVRTQELIAMPWDEWKRDKALWVVPGERMKKRRDHIVPLSWQATALLEEMEALTGRNHYVFPNARDPKDHLSEGAILGVLKRMGYHGRMTGHGFRSLATGVLTQQLKFEYRVVDLQLSHAKDNKNDAAYDRAKWIDERIKIMQAWSDYIDQLVADASRPRLITAVA</sequence>
<name>A0AAD0XFJ7_9BURK</name>
<dbReference type="RefSeq" id="WP_061790405.1">
    <property type="nucleotide sequence ID" value="NZ_CP024996.1"/>
</dbReference>
<dbReference type="InterPro" id="IPR050808">
    <property type="entry name" value="Phage_Integrase"/>
</dbReference>
<dbReference type="InterPro" id="IPR002104">
    <property type="entry name" value="Integrase_catalytic"/>
</dbReference>
<dbReference type="Gene3D" id="1.10.150.130">
    <property type="match status" value="1"/>
</dbReference>
<dbReference type="CDD" id="cd00801">
    <property type="entry name" value="INT_P4_C"/>
    <property type="match status" value="1"/>
</dbReference>
<dbReference type="InterPro" id="IPR038488">
    <property type="entry name" value="Integrase_DNA-bd_sf"/>
</dbReference>
<dbReference type="GO" id="GO:0015074">
    <property type="term" value="P:DNA integration"/>
    <property type="evidence" value="ECO:0007669"/>
    <property type="project" value="UniProtKB-KW"/>
</dbReference>
<evidence type="ECO:0000313" key="7">
    <source>
        <dbReference type="Proteomes" id="UP000269199"/>
    </source>
</evidence>
<organism evidence="6 7">
    <name type="scientific">Herbaspirillum rubrisubalbicans</name>
    <dbReference type="NCBI Taxonomy" id="80842"/>
    <lineage>
        <taxon>Bacteria</taxon>
        <taxon>Pseudomonadati</taxon>
        <taxon>Pseudomonadota</taxon>
        <taxon>Betaproteobacteria</taxon>
        <taxon>Burkholderiales</taxon>
        <taxon>Oxalobacteraceae</taxon>
        <taxon>Herbaspirillum</taxon>
    </lineage>
</organism>
<dbReference type="Gene3D" id="1.10.443.10">
    <property type="entry name" value="Intergrase catalytic core"/>
    <property type="match status" value="1"/>
</dbReference>
<dbReference type="EMBL" id="CP024996">
    <property type="protein sequence ID" value="AYR24276.1"/>
    <property type="molecule type" value="Genomic_DNA"/>
</dbReference>
<dbReference type="SUPFAM" id="SSF56349">
    <property type="entry name" value="DNA breaking-rejoining enzymes"/>
    <property type="match status" value="1"/>
</dbReference>
<dbReference type="Pfam" id="PF13356">
    <property type="entry name" value="Arm-DNA-bind_3"/>
    <property type="match status" value="1"/>
</dbReference>
<gene>
    <name evidence="6" type="ORF">RC54_10735</name>
</gene>
<evidence type="ECO:0000256" key="4">
    <source>
        <dbReference type="ARBA" id="ARBA00023172"/>
    </source>
</evidence>
<dbReference type="GO" id="GO:0003677">
    <property type="term" value="F:DNA binding"/>
    <property type="evidence" value="ECO:0007669"/>
    <property type="project" value="UniProtKB-KW"/>
</dbReference>
<accession>A0AAD0XFJ7</accession>
<dbReference type="GO" id="GO:0006310">
    <property type="term" value="P:DNA recombination"/>
    <property type="evidence" value="ECO:0007669"/>
    <property type="project" value="UniProtKB-KW"/>
</dbReference>
<keyword evidence="2" id="KW-0229">DNA integration</keyword>
<evidence type="ECO:0000256" key="1">
    <source>
        <dbReference type="ARBA" id="ARBA00008857"/>
    </source>
</evidence>
<protein>
    <submittedName>
        <fullName evidence="6">Integrase</fullName>
    </submittedName>
</protein>
<dbReference type="Pfam" id="PF22022">
    <property type="entry name" value="Phage_int_M"/>
    <property type="match status" value="1"/>
</dbReference>
<dbReference type="InterPro" id="IPR025166">
    <property type="entry name" value="Integrase_DNA_bind_dom"/>
</dbReference>
<proteinExistence type="inferred from homology"/>
<comment type="similarity">
    <text evidence="1">Belongs to the 'phage' integrase family.</text>
</comment>
<dbReference type="PROSITE" id="PS51898">
    <property type="entry name" value="TYR_RECOMBINASE"/>
    <property type="match status" value="1"/>
</dbReference>
<keyword evidence="3" id="KW-0238">DNA-binding</keyword>
<dbReference type="Proteomes" id="UP000269199">
    <property type="component" value="Chromosome"/>
</dbReference>
<dbReference type="Gene3D" id="3.30.160.390">
    <property type="entry name" value="Integrase, DNA-binding domain"/>
    <property type="match status" value="1"/>
</dbReference>
<dbReference type="InterPro" id="IPR053876">
    <property type="entry name" value="Phage_int_M"/>
</dbReference>
<feature type="domain" description="Tyr recombinase" evidence="5">
    <location>
        <begin position="204"/>
        <end position="388"/>
    </location>
</feature>
<dbReference type="InterPro" id="IPR010998">
    <property type="entry name" value="Integrase_recombinase_N"/>
</dbReference>
<dbReference type="PANTHER" id="PTHR30629">
    <property type="entry name" value="PROPHAGE INTEGRASE"/>
    <property type="match status" value="1"/>
</dbReference>
<dbReference type="InterPro" id="IPR013762">
    <property type="entry name" value="Integrase-like_cat_sf"/>
</dbReference>
<evidence type="ECO:0000256" key="3">
    <source>
        <dbReference type="ARBA" id="ARBA00023125"/>
    </source>
</evidence>